<comment type="cofactor">
    <cofactor evidence="1">
        <name>Mg(2+)</name>
        <dbReference type="ChEBI" id="CHEBI:18420"/>
    </cofactor>
</comment>
<comment type="caution">
    <text evidence="13">The sequence shown here is derived from an EMBL/GenBank/DDBJ whole genome shotgun (WGS) entry which is preliminary data.</text>
</comment>
<feature type="domain" description="EF-hand" evidence="12">
    <location>
        <begin position="336"/>
        <end position="371"/>
    </location>
</feature>
<evidence type="ECO:0000256" key="4">
    <source>
        <dbReference type="ARBA" id="ARBA00022741"/>
    </source>
</evidence>
<proteinExistence type="inferred from homology"/>
<dbReference type="InterPro" id="IPR017441">
    <property type="entry name" value="Protein_kinase_ATP_BS"/>
</dbReference>
<dbReference type="PROSITE" id="PS00107">
    <property type="entry name" value="PROTEIN_KINASE_ATP"/>
    <property type="match status" value="1"/>
</dbReference>
<evidence type="ECO:0000259" key="11">
    <source>
        <dbReference type="PROSITE" id="PS50011"/>
    </source>
</evidence>
<dbReference type="Pfam" id="PF00069">
    <property type="entry name" value="Pkinase"/>
    <property type="match status" value="1"/>
</dbReference>
<dbReference type="CDD" id="cd00051">
    <property type="entry name" value="EFh"/>
    <property type="match status" value="1"/>
</dbReference>
<dbReference type="OrthoDB" id="40902at2759"/>
<dbReference type="EMBL" id="JAENGZ010001746">
    <property type="protein sequence ID" value="KAG6946417.1"/>
    <property type="molecule type" value="Genomic_DNA"/>
</dbReference>
<dbReference type="InterPro" id="IPR018247">
    <property type="entry name" value="EF_Hand_1_Ca_BS"/>
</dbReference>
<protein>
    <recommendedName>
        <fullName evidence="15">Calmodulin</fullName>
    </recommendedName>
</protein>
<keyword evidence="4 8" id="KW-0547">Nucleotide-binding</keyword>
<keyword evidence="6 8" id="KW-0067">ATP-binding</keyword>
<dbReference type="VEuPathDB" id="FungiDB:PC110_g11529"/>
<evidence type="ECO:0000256" key="9">
    <source>
        <dbReference type="RuleBase" id="RU000304"/>
    </source>
</evidence>
<comment type="similarity">
    <text evidence="7">Belongs to the protein kinase superfamily. Ser/Thr protein kinase family. CDPK subfamily.</text>
</comment>
<evidence type="ECO:0000313" key="13">
    <source>
        <dbReference type="EMBL" id="KAG6946417.1"/>
    </source>
</evidence>
<dbReference type="AlphaFoldDB" id="A0A8T1TTD2"/>
<feature type="region of interest" description="Disordered" evidence="10">
    <location>
        <begin position="1"/>
        <end position="25"/>
    </location>
</feature>
<organism evidence="13 14">
    <name type="scientific">Phytophthora cactorum</name>
    <dbReference type="NCBI Taxonomy" id="29920"/>
    <lineage>
        <taxon>Eukaryota</taxon>
        <taxon>Sar</taxon>
        <taxon>Stramenopiles</taxon>
        <taxon>Oomycota</taxon>
        <taxon>Peronosporomycetes</taxon>
        <taxon>Peronosporales</taxon>
        <taxon>Peronosporaceae</taxon>
        <taxon>Phytophthora</taxon>
    </lineage>
</organism>
<dbReference type="InterPro" id="IPR008271">
    <property type="entry name" value="Ser/Thr_kinase_AS"/>
</dbReference>
<accession>A0A8T1TTD2</accession>
<evidence type="ECO:0008006" key="15">
    <source>
        <dbReference type="Google" id="ProtNLM"/>
    </source>
</evidence>
<reference evidence="13" key="1">
    <citation type="submission" date="2021-01" db="EMBL/GenBank/DDBJ databases">
        <title>Phytophthora aleatoria, a newly-described species from Pinus radiata is distinct from Phytophthora cactorum isolates based on comparative genomics.</title>
        <authorList>
            <person name="Mcdougal R."/>
            <person name="Panda P."/>
            <person name="Williams N."/>
            <person name="Studholme D.J."/>
        </authorList>
    </citation>
    <scope>NUCLEOTIDE SEQUENCE</scope>
    <source>
        <strain evidence="13">NZFS 3830</strain>
    </source>
</reference>
<dbReference type="GO" id="GO:0005524">
    <property type="term" value="F:ATP binding"/>
    <property type="evidence" value="ECO:0007669"/>
    <property type="project" value="UniProtKB-UniRule"/>
</dbReference>
<dbReference type="PROSITE" id="PS50222">
    <property type="entry name" value="EF_HAND_2"/>
    <property type="match status" value="3"/>
</dbReference>
<evidence type="ECO:0000313" key="14">
    <source>
        <dbReference type="Proteomes" id="UP000688947"/>
    </source>
</evidence>
<dbReference type="InterPro" id="IPR050205">
    <property type="entry name" value="CDPK_Ser/Thr_kinases"/>
</dbReference>
<evidence type="ECO:0000259" key="12">
    <source>
        <dbReference type="PROSITE" id="PS50222"/>
    </source>
</evidence>
<feature type="domain" description="EF-hand" evidence="12">
    <location>
        <begin position="418"/>
        <end position="453"/>
    </location>
</feature>
<keyword evidence="5" id="KW-0418">Kinase</keyword>
<sequence length="463" mass="52179">MKAIPSNLRRSTPLVRARPDTSSNRPRYFMAVPEQHPPQQQADAAVTPGASTFVNNHSQTSASRKPLGLNYGSIRRSWRGYMDKLAPFPKLQQVALEAASFFTKPDELEFNLPRNFHAKYALGDKLGEGAFGAVYCALPMQQEARGGDLQLDLAVKIVPKSRVVSRKDYAALKQEGRMMVLLGGTLNVVHFFGAYEDDTNVYLVMERCVGGDASERLSGEKDLDLTANPKQEERAKMYMRDILHVVWQCHLLRILHRDLKLENFLFADTKDDSPLKLTDFGGAAFLDEDEFLHDVHGTPLYTAPEVLKHNEVSRDGSESVGLEEFAAYVAAGGYRLTRGEAKGFLRNLDLDGNGLLSRDEFCAALLDWPQLQSQHHDEFTECVNQVFDVVDEDKDGLLTLEDVAELTPFQESGKHLHSFRNDLDRCFQYTDRSGRGSIDKEDFKHMLRIPAGAYAHFPRRLRL</sequence>
<dbReference type="PROSITE" id="PS00108">
    <property type="entry name" value="PROTEIN_KINASE_ST"/>
    <property type="match status" value="1"/>
</dbReference>
<evidence type="ECO:0000256" key="6">
    <source>
        <dbReference type="ARBA" id="ARBA00022840"/>
    </source>
</evidence>
<keyword evidence="3" id="KW-0808">Transferase</keyword>
<feature type="binding site" evidence="8">
    <location>
        <position position="156"/>
    </location>
    <ligand>
        <name>ATP</name>
        <dbReference type="ChEBI" id="CHEBI:30616"/>
    </ligand>
</feature>
<dbReference type="InterPro" id="IPR000719">
    <property type="entry name" value="Prot_kinase_dom"/>
</dbReference>
<dbReference type="Proteomes" id="UP000688947">
    <property type="component" value="Unassembled WGS sequence"/>
</dbReference>
<evidence type="ECO:0000256" key="1">
    <source>
        <dbReference type="ARBA" id="ARBA00001946"/>
    </source>
</evidence>
<dbReference type="InterPro" id="IPR002048">
    <property type="entry name" value="EF_hand_dom"/>
</dbReference>
<evidence type="ECO:0000256" key="7">
    <source>
        <dbReference type="ARBA" id="ARBA00024334"/>
    </source>
</evidence>
<dbReference type="PROSITE" id="PS00018">
    <property type="entry name" value="EF_HAND_1"/>
    <property type="match status" value="2"/>
</dbReference>
<dbReference type="PROSITE" id="PS50011">
    <property type="entry name" value="PROTEIN_KINASE_DOM"/>
    <property type="match status" value="1"/>
</dbReference>
<dbReference type="SMART" id="SM00220">
    <property type="entry name" value="S_TKc"/>
    <property type="match status" value="1"/>
</dbReference>
<dbReference type="Pfam" id="PF13833">
    <property type="entry name" value="EF-hand_8"/>
    <property type="match status" value="1"/>
</dbReference>
<evidence type="ECO:0000256" key="3">
    <source>
        <dbReference type="ARBA" id="ARBA00022679"/>
    </source>
</evidence>
<evidence type="ECO:0000256" key="8">
    <source>
        <dbReference type="PROSITE-ProRule" id="PRU10141"/>
    </source>
</evidence>
<keyword evidence="2 9" id="KW-0723">Serine/threonine-protein kinase</keyword>
<dbReference type="SMART" id="SM00054">
    <property type="entry name" value="EFh"/>
    <property type="match status" value="3"/>
</dbReference>
<name>A0A8T1TTD2_9STRA</name>
<dbReference type="GO" id="GO:0004674">
    <property type="term" value="F:protein serine/threonine kinase activity"/>
    <property type="evidence" value="ECO:0007669"/>
    <property type="project" value="UniProtKB-KW"/>
</dbReference>
<evidence type="ECO:0000256" key="5">
    <source>
        <dbReference type="ARBA" id="ARBA00022777"/>
    </source>
</evidence>
<feature type="domain" description="Protein kinase" evidence="11">
    <location>
        <begin position="120"/>
        <end position="410"/>
    </location>
</feature>
<gene>
    <name evidence="13" type="ORF">JG687_00016719</name>
</gene>
<feature type="domain" description="EF-hand" evidence="12">
    <location>
        <begin position="378"/>
        <end position="413"/>
    </location>
</feature>
<dbReference type="GO" id="GO:0005509">
    <property type="term" value="F:calcium ion binding"/>
    <property type="evidence" value="ECO:0007669"/>
    <property type="project" value="InterPro"/>
</dbReference>
<evidence type="ECO:0000256" key="2">
    <source>
        <dbReference type="ARBA" id="ARBA00022527"/>
    </source>
</evidence>
<evidence type="ECO:0000256" key="10">
    <source>
        <dbReference type="SAM" id="MobiDB-lite"/>
    </source>
</evidence>
<dbReference type="PANTHER" id="PTHR24349">
    <property type="entry name" value="SERINE/THREONINE-PROTEIN KINASE"/>
    <property type="match status" value="1"/>
</dbReference>